<dbReference type="Proteomes" id="UP000031668">
    <property type="component" value="Unassembled WGS sequence"/>
</dbReference>
<feature type="transmembrane region" description="Helical" evidence="1">
    <location>
        <begin position="77"/>
        <end position="94"/>
    </location>
</feature>
<keyword evidence="3" id="KW-1185">Reference proteome</keyword>
<evidence type="ECO:0000256" key="1">
    <source>
        <dbReference type="SAM" id="Phobius"/>
    </source>
</evidence>
<gene>
    <name evidence="2" type="ORF">RF11_02865</name>
</gene>
<organism evidence="2 3">
    <name type="scientific">Thelohanellus kitauei</name>
    <name type="common">Myxosporean</name>
    <dbReference type="NCBI Taxonomy" id="669202"/>
    <lineage>
        <taxon>Eukaryota</taxon>
        <taxon>Metazoa</taxon>
        <taxon>Cnidaria</taxon>
        <taxon>Myxozoa</taxon>
        <taxon>Myxosporea</taxon>
        <taxon>Bivalvulida</taxon>
        <taxon>Platysporina</taxon>
        <taxon>Myxobolidae</taxon>
        <taxon>Thelohanellus</taxon>
    </lineage>
</organism>
<sequence>MDRRVNSTSHRKAKIIYFVTLFLIYVCLIVIETLRVPPMKQSMMSDNFTNFVIKIEQKFHEEELTNQILWMVDINNIFLKIHFIVILCSNMYAITTQPKSKYFGQYSLAMRTKVSIISASIFNYCLGGVLLETIIWGSDRQNTENAANIRPSTN</sequence>
<keyword evidence="1" id="KW-1133">Transmembrane helix</keyword>
<keyword evidence="1" id="KW-0812">Transmembrane</keyword>
<name>A0A0C2MI92_THEKT</name>
<proteinExistence type="predicted"/>
<comment type="caution">
    <text evidence="2">The sequence shown here is derived from an EMBL/GenBank/DDBJ whole genome shotgun (WGS) entry which is preliminary data.</text>
</comment>
<dbReference type="EMBL" id="JWZT01003435">
    <property type="protein sequence ID" value="KII66816.1"/>
    <property type="molecule type" value="Genomic_DNA"/>
</dbReference>
<accession>A0A0C2MI92</accession>
<keyword evidence="1" id="KW-0472">Membrane</keyword>
<evidence type="ECO:0000313" key="2">
    <source>
        <dbReference type="EMBL" id="KII66816.1"/>
    </source>
</evidence>
<feature type="transmembrane region" description="Helical" evidence="1">
    <location>
        <begin position="15"/>
        <end position="34"/>
    </location>
</feature>
<feature type="transmembrane region" description="Helical" evidence="1">
    <location>
        <begin position="114"/>
        <end position="135"/>
    </location>
</feature>
<evidence type="ECO:0000313" key="3">
    <source>
        <dbReference type="Proteomes" id="UP000031668"/>
    </source>
</evidence>
<reference evidence="2 3" key="1">
    <citation type="journal article" date="2014" name="Genome Biol. Evol.">
        <title>The genome of the myxosporean Thelohanellus kitauei shows adaptations to nutrient acquisition within its fish host.</title>
        <authorList>
            <person name="Yang Y."/>
            <person name="Xiong J."/>
            <person name="Zhou Z."/>
            <person name="Huo F."/>
            <person name="Miao W."/>
            <person name="Ran C."/>
            <person name="Liu Y."/>
            <person name="Zhang J."/>
            <person name="Feng J."/>
            <person name="Wang M."/>
            <person name="Wang M."/>
            <person name="Wang L."/>
            <person name="Yao B."/>
        </authorList>
    </citation>
    <scope>NUCLEOTIDE SEQUENCE [LARGE SCALE GENOMIC DNA]</scope>
    <source>
        <strain evidence="2">Wuqing</strain>
    </source>
</reference>
<dbReference type="AlphaFoldDB" id="A0A0C2MI92"/>
<protein>
    <submittedName>
        <fullName evidence="2">Uncharacterized protein</fullName>
    </submittedName>
</protein>